<evidence type="ECO:0000313" key="3">
    <source>
        <dbReference type="Proteomes" id="UP001500635"/>
    </source>
</evidence>
<evidence type="ECO:0008006" key="4">
    <source>
        <dbReference type="Google" id="ProtNLM"/>
    </source>
</evidence>
<feature type="transmembrane region" description="Helical" evidence="1">
    <location>
        <begin position="343"/>
        <end position="362"/>
    </location>
</feature>
<protein>
    <recommendedName>
        <fullName evidence="4">Anionic cell wall polymer biosynthesis enzyme, LytR-Cps2A-Psr (LCP) family</fullName>
    </recommendedName>
</protein>
<gene>
    <name evidence="2" type="ORF">GCM10023147_30420</name>
</gene>
<accession>A0ABP8JV89</accession>
<feature type="transmembrane region" description="Helical" evidence="1">
    <location>
        <begin position="58"/>
        <end position="80"/>
    </location>
</feature>
<organism evidence="2 3">
    <name type="scientific">Tsukamurella soli</name>
    <dbReference type="NCBI Taxonomy" id="644556"/>
    <lineage>
        <taxon>Bacteria</taxon>
        <taxon>Bacillati</taxon>
        <taxon>Actinomycetota</taxon>
        <taxon>Actinomycetes</taxon>
        <taxon>Mycobacteriales</taxon>
        <taxon>Tsukamurellaceae</taxon>
        <taxon>Tsukamurella</taxon>
    </lineage>
</organism>
<keyword evidence="1" id="KW-0812">Transmembrane</keyword>
<feature type="transmembrane region" description="Helical" evidence="1">
    <location>
        <begin position="6"/>
        <end position="28"/>
    </location>
</feature>
<evidence type="ECO:0000256" key="1">
    <source>
        <dbReference type="SAM" id="Phobius"/>
    </source>
</evidence>
<reference evidence="3" key="1">
    <citation type="journal article" date="2019" name="Int. J. Syst. Evol. Microbiol.">
        <title>The Global Catalogue of Microorganisms (GCM) 10K type strain sequencing project: providing services to taxonomists for standard genome sequencing and annotation.</title>
        <authorList>
            <consortium name="The Broad Institute Genomics Platform"/>
            <consortium name="The Broad Institute Genome Sequencing Center for Infectious Disease"/>
            <person name="Wu L."/>
            <person name="Ma J."/>
        </authorList>
    </citation>
    <scope>NUCLEOTIDE SEQUENCE [LARGE SCALE GENOMIC DNA]</scope>
    <source>
        <strain evidence="3">JCM 17688</strain>
    </source>
</reference>
<sequence>MDLRWWPVAIVGACLLVGALGGAMLGTIARPQRMLRPLANVHRLTGLSEYARLARRRAVALVALACLLTVAFGAAVVTAARPVGASSATRSFESEHPEDVMICVGQPVTDPTTSGLLTYFAETTKRSDTLRIGLTSPTLRVIPMTRDHMYAETQLTRFARVSPLQAALDAKRTLPTADSTALESGIADFSRPIDYTDYAPSVNDVLALCLTGFPSFESRGTHRRSLIYLGYSDLRSSTDPRPSLFDDTTLQNMATRAGVQVNVIARTDVVTTSARTTSALRALAAATGGRYRTYNPAGSAATTRAGVDSTLRTVLDGIRANRPQVVLPDGKTVTSRSWDSPAAPLYVCLVAVGLLSAALVVVRR</sequence>
<dbReference type="RefSeq" id="WP_344997440.1">
    <property type="nucleotide sequence ID" value="NZ_BAABFR010000048.1"/>
</dbReference>
<dbReference type="EMBL" id="BAABFR010000048">
    <property type="protein sequence ID" value="GAA4396286.1"/>
    <property type="molecule type" value="Genomic_DNA"/>
</dbReference>
<dbReference type="Proteomes" id="UP001500635">
    <property type="component" value="Unassembled WGS sequence"/>
</dbReference>
<keyword evidence="1" id="KW-0472">Membrane</keyword>
<proteinExistence type="predicted"/>
<keyword evidence="3" id="KW-1185">Reference proteome</keyword>
<comment type="caution">
    <text evidence="2">The sequence shown here is derived from an EMBL/GenBank/DDBJ whole genome shotgun (WGS) entry which is preliminary data.</text>
</comment>
<evidence type="ECO:0000313" key="2">
    <source>
        <dbReference type="EMBL" id="GAA4396286.1"/>
    </source>
</evidence>
<name>A0ABP8JV89_9ACTN</name>
<keyword evidence="1" id="KW-1133">Transmembrane helix</keyword>